<proteinExistence type="predicted"/>
<reference evidence="3" key="2">
    <citation type="submission" date="2020-05" db="EMBL/GenBank/DDBJ databases">
        <authorList>
            <person name="Kim H.-S."/>
            <person name="Proctor R.H."/>
            <person name="Brown D.W."/>
        </authorList>
    </citation>
    <scope>NUCLEOTIDE SEQUENCE</scope>
    <source>
        <strain evidence="3">NRRL 22465</strain>
    </source>
</reference>
<accession>A0A8H4XN01</accession>
<feature type="compositionally biased region" description="Basic and acidic residues" evidence="1">
    <location>
        <begin position="1"/>
        <end position="12"/>
    </location>
</feature>
<feature type="domain" description="SMP" evidence="2">
    <location>
        <begin position="60"/>
        <end position="113"/>
    </location>
</feature>
<reference evidence="3" key="1">
    <citation type="journal article" date="2020" name="BMC Genomics">
        <title>Correction to: Identification and distribution of gene clusters required for synthesis of sphingolipid metabolism inhibitors in diverse species of the filamentous fungus Fusarium.</title>
        <authorList>
            <person name="Kim H.S."/>
            <person name="Lohmar J.M."/>
            <person name="Busman M."/>
            <person name="Brown D.W."/>
            <person name="Naumann T.A."/>
            <person name="Divon H.H."/>
            <person name="Lysoe E."/>
            <person name="Uhlig S."/>
            <person name="Proctor R.H."/>
        </authorList>
    </citation>
    <scope>NUCLEOTIDE SEQUENCE</scope>
    <source>
        <strain evidence="3">NRRL 22465</strain>
    </source>
</reference>
<feature type="compositionally biased region" description="Basic and acidic residues" evidence="1">
    <location>
        <begin position="76"/>
        <end position="90"/>
    </location>
</feature>
<name>A0A8H4XN01_9HYPO</name>
<dbReference type="AlphaFoldDB" id="A0A8H4XN01"/>
<evidence type="ECO:0000313" key="4">
    <source>
        <dbReference type="Proteomes" id="UP000635477"/>
    </source>
</evidence>
<comment type="caution">
    <text evidence="3">The sequence shown here is derived from an EMBL/GenBank/DDBJ whole genome shotgun (WGS) entry which is preliminary data.</text>
</comment>
<dbReference type="Proteomes" id="UP000635477">
    <property type="component" value="Unassembled WGS sequence"/>
</dbReference>
<feature type="compositionally biased region" description="Polar residues" evidence="1">
    <location>
        <begin position="98"/>
        <end position="117"/>
    </location>
</feature>
<dbReference type="Pfam" id="PF04927">
    <property type="entry name" value="SMP"/>
    <property type="match status" value="2"/>
</dbReference>
<gene>
    <name evidence="3" type="ORF">FZEAL_3392</name>
</gene>
<dbReference type="InterPro" id="IPR007011">
    <property type="entry name" value="LEA_SMP_dom"/>
</dbReference>
<feature type="domain" description="SMP" evidence="2">
    <location>
        <begin position="13"/>
        <end position="52"/>
    </location>
</feature>
<sequence>MEGDLPTKHELKAQAVDGRPITQSEAAAIAANESDMTGGGPIKGGAAATAQSLHHRQQNFLEKAGEVARKPVSKVTKRDAAEVQKAEARAKGGRPGKGSTSADVQSLADQNAHSGET</sequence>
<keyword evidence="4" id="KW-1185">Reference proteome</keyword>
<protein>
    <recommendedName>
        <fullName evidence="2">SMP domain-containing protein</fullName>
    </recommendedName>
</protein>
<evidence type="ECO:0000256" key="1">
    <source>
        <dbReference type="SAM" id="MobiDB-lite"/>
    </source>
</evidence>
<feature type="region of interest" description="Disordered" evidence="1">
    <location>
        <begin position="1"/>
        <end position="117"/>
    </location>
</feature>
<evidence type="ECO:0000259" key="2">
    <source>
        <dbReference type="Pfam" id="PF04927"/>
    </source>
</evidence>
<dbReference type="OrthoDB" id="2799468at2759"/>
<evidence type="ECO:0000313" key="3">
    <source>
        <dbReference type="EMBL" id="KAF4980643.1"/>
    </source>
</evidence>
<organism evidence="3 4">
    <name type="scientific">Fusarium zealandicum</name>
    <dbReference type="NCBI Taxonomy" id="1053134"/>
    <lineage>
        <taxon>Eukaryota</taxon>
        <taxon>Fungi</taxon>
        <taxon>Dikarya</taxon>
        <taxon>Ascomycota</taxon>
        <taxon>Pezizomycotina</taxon>
        <taxon>Sordariomycetes</taxon>
        <taxon>Hypocreomycetidae</taxon>
        <taxon>Hypocreales</taxon>
        <taxon>Nectriaceae</taxon>
        <taxon>Fusarium</taxon>
        <taxon>Fusarium staphyleae species complex</taxon>
    </lineage>
</organism>
<dbReference type="EMBL" id="JABEYC010000215">
    <property type="protein sequence ID" value="KAF4980643.1"/>
    <property type="molecule type" value="Genomic_DNA"/>
</dbReference>